<evidence type="ECO:0000259" key="3">
    <source>
        <dbReference type="PROSITE" id="PS50158"/>
    </source>
</evidence>
<keyword evidence="1" id="KW-0863">Zinc-finger</keyword>
<dbReference type="PROSITE" id="PS50158">
    <property type="entry name" value="ZF_CCHC"/>
    <property type="match status" value="1"/>
</dbReference>
<dbReference type="Gene3D" id="3.30.60.220">
    <property type="match status" value="1"/>
</dbReference>
<evidence type="ECO:0000313" key="5">
    <source>
        <dbReference type="Proteomes" id="UP001187192"/>
    </source>
</evidence>
<feature type="region of interest" description="Disordered" evidence="2">
    <location>
        <begin position="1"/>
        <end position="58"/>
    </location>
</feature>
<dbReference type="GO" id="GO:0008270">
    <property type="term" value="F:zinc ion binding"/>
    <property type="evidence" value="ECO:0007669"/>
    <property type="project" value="UniProtKB-KW"/>
</dbReference>
<feature type="compositionally biased region" description="Polar residues" evidence="2">
    <location>
        <begin position="1"/>
        <end position="18"/>
    </location>
</feature>
<comment type="caution">
    <text evidence="4">The sequence shown here is derived from an EMBL/GenBank/DDBJ whole genome shotgun (WGS) entry which is preliminary data.</text>
</comment>
<feature type="region of interest" description="Disordered" evidence="2">
    <location>
        <begin position="98"/>
        <end position="130"/>
    </location>
</feature>
<keyword evidence="5" id="KW-1185">Reference proteome</keyword>
<dbReference type="PANTHER" id="PTHR48453">
    <property type="entry name" value="CCHC-TYPE DOMAIN-CONTAINING PROTEIN"/>
    <property type="match status" value="1"/>
</dbReference>
<feature type="domain" description="CCHC-type" evidence="3">
    <location>
        <begin position="219"/>
        <end position="232"/>
    </location>
</feature>
<sequence length="405" mass="45905">MMSSPYNTATGNASSTGEGEQPPVDHHHHHDSKRRRQCCPNPPPPQIEVDDAGPMSHLDYIHKTRKELCSSRAYEELSEDVLGTSSWNGRLSLVDYESDGSTAECEEKQGPSDSGHEDEPDQVKSRSEQRFPVPGEPVCVVCSKFGEYICNETDDDICSMECKTKLLQTVKERSRDRTADVPSFELKYNHLPMPVIEDTWDFNRNCWSKKRSQLCTYECWKCQRPGHLAEDCLVMTCSEAALDQNKTSAIPRDLLELYKRCHQIGRKSSSAKCNECRSSLTLATCLDCNTVFCDNNLSDSLVLGLLLFLYAEVKCCKSTCKVTDINNLLACHYCLDKAFDKFYDMYTATWKDSGLSIIWGSICCEDHFEWHRMNCLNAGVEGNAYIIVRNAAQRHQSVQISDFIF</sequence>
<dbReference type="Proteomes" id="UP001187192">
    <property type="component" value="Unassembled WGS sequence"/>
</dbReference>
<feature type="compositionally biased region" description="Basic and acidic residues" evidence="2">
    <location>
        <begin position="105"/>
        <end position="129"/>
    </location>
</feature>
<dbReference type="PANTHER" id="PTHR48453:SF1">
    <property type="entry name" value="CCHC-TYPE DOMAIN-CONTAINING PROTEIN"/>
    <property type="match status" value="1"/>
</dbReference>
<protein>
    <recommendedName>
        <fullName evidence="3">CCHC-type domain-containing protein</fullName>
    </recommendedName>
</protein>
<accession>A0AA88DBF4</accession>
<gene>
    <name evidence="4" type="ORF">TIFTF001_003829</name>
</gene>
<dbReference type="AlphaFoldDB" id="A0AA88DBF4"/>
<name>A0AA88DBF4_FICCA</name>
<dbReference type="GO" id="GO:0003676">
    <property type="term" value="F:nucleic acid binding"/>
    <property type="evidence" value="ECO:0007669"/>
    <property type="project" value="InterPro"/>
</dbReference>
<dbReference type="Pfam" id="PF04438">
    <property type="entry name" value="zf-HIT"/>
    <property type="match status" value="1"/>
</dbReference>
<proteinExistence type="predicted"/>
<keyword evidence="1" id="KW-0479">Metal-binding</keyword>
<feature type="compositionally biased region" description="Basic residues" evidence="2">
    <location>
        <begin position="26"/>
        <end position="37"/>
    </location>
</feature>
<dbReference type="InterPro" id="IPR001878">
    <property type="entry name" value="Znf_CCHC"/>
</dbReference>
<reference evidence="4" key="1">
    <citation type="submission" date="2023-07" db="EMBL/GenBank/DDBJ databases">
        <title>draft genome sequence of fig (Ficus carica).</title>
        <authorList>
            <person name="Takahashi T."/>
            <person name="Nishimura K."/>
        </authorList>
    </citation>
    <scope>NUCLEOTIDE SEQUENCE</scope>
</reference>
<evidence type="ECO:0000256" key="2">
    <source>
        <dbReference type="SAM" id="MobiDB-lite"/>
    </source>
</evidence>
<dbReference type="EMBL" id="BTGU01000003">
    <property type="protein sequence ID" value="GMN32754.1"/>
    <property type="molecule type" value="Genomic_DNA"/>
</dbReference>
<keyword evidence="1" id="KW-0862">Zinc</keyword>
<organism evidence="4 5">
    <name type="scientific">Ficus carica</name>
    <name type="common">Common fig</name>
    <dbReference type="NCBI Taxonomy" id="3494"/>
    <lineage>
        <taxon>Eukaryota</taxon>
        <taxon>Viridiplantae</taxon>
        <taxon>Streptophyta</taxon>
        <taxon>Embryophyta</taxon>
        <taxon>Tracheophyta</taxon>
        <taxon>Spermatophyta</taxon>
        <taxon>Magnoliopsida</taxon>
        <taxon>eudicotyledons</taxon>
        <taxon>Gunneridae</taxon>
        <taxon>Pentapetalae</taxon>
        <taxon>rosids</taxon>
        <taxon>fabids</taxon>
        <taxon>Rosales</taxon>
        <taxon>Moraceae</taxon>
        <taxon>Ficeae</taxon>
        <taxon>Ficus</taxon>
    </lineage>
</organism>
<evidence type="ECO:0000256" key="1">
    <source>
        <dbReference type="PROSITE-ProRule" id="PRU00047"/>
    </source>
</evidence>
<dbReference type="CDD" id="cd23022">
    <property type="entry name" value="zf-HIT_DDX59"/>
    <property type="match status" value="1"/>
</dbReference>
<evidence type="ECO:0000313" key="4">
    <source>
        <dbReference type="EMBL" id="GMN32754.1"/>
    </source>
</evidence>
<dbReference type="InterPro" id="IPR007529">
    <property type="entry name" value="Znf_HIT"/>
</dbReference>